<keyword evidence="1" id="KW-0472">Membrane</keyword>
<comment type="caution">
    <text evidence="2">The sequence shown here is derived from an EMBL/GenBank/DDBJ whole genome shotgun (WGS) entry which is preliminary data.</text>
</comment>
<sequence>MLKKTIFLLLTVLLILPFFFWNQITGIIIVTIEIILILLYKRQNLFARIFISILICFYSHWIYFNLSGFLMTHYFSIKELIVAMNQTKSDTFETKNNLVADPQTIKILKEMESLDFYFAQIDANHNKITFSINGKHWTGKESAENAFIYTRFTFFHATTYPTKVYINAYDD</sequence>
<accession>A0A227PAH2</accession>
<organism evidence="2 3">
    <name type="scientific">Flavobacterium araucananum</name>
    <dbReference type="NCBI Taxonomy" id="946678"/>
    <lineage>
        <taxon>Bacteria</taxon>
        <taxon>Pseudomonadati</taxon>
        <taxon>Bacteroidota</taxon>
        <taxon>Flavobacteriia</taxon>
        <taxon>Flavobacteriales</taxon>
        <taxon>Flavobacteriaceae</taxon>
        <taxon>Flavobacterium</taxon>
    </lineage>
</organism>
<dbReference type="Proteomes" id="UP000214684">
    <property type="component" value="Unassembled WGS sequence"/>
</dbReference>
<evidence type="ECO:0000313" key="2">
    <source>
        <dbReference type="EMBL" id="OXG06919.1"/>
    </source>
</evidence>
<proteinExistence type="predicted"/>
<feature type="transmembrane region" description="Helical" evidence="1">
    <location>
        <begin position="45"/>
        <end position="64"/>
    </location>
</feature>
<keyword evidence="3" id="KW-1185">Reference proteome</keyword>
<dbReference type="AlphaFoldDB" id="A0A227PAH2"/>
<reference evidence="2 3" key="1">
    <citation type="submission" date="2016-11" db="EMBL/GenBank/DDBJ databases">
        <title>Whole genomes of Flavobacteriaceae.</title>
        <authorList>
            <person name="Stine C."/>
            <person name="Li C."/>
            <person name="Tadesse D."/>
        </authorList>
    </citation>
    <scope>NUCLEOTIDE SEQUENCE [LARGE SCALE GENOMIC DNA]</scope>
    <source>
        <strain evidence="2 3">DSM 24704</strain>
    </source>
</reference>
<name>A0A227PAH2_9FLAO</name>
<evidence type="ECO:0000256" key="1">
    <source>
        <dbReference type="SAM" id="Phobius"/>
    </source>
</evidence>
<evidence type="ECO:0000313" key="3">
    <source>
        <dbReference type="Proteomes" id="UP000214684"/>
    </source>
</evidence>
<keyword evidence="1" id="KW-1133">Transmembrane helix</keyword>
<protein>
    <submittedName>
        <fullName evidence="2">Uncharacterized protein</fullName>
    </submittedName>
</protein>
<gene>
    <name evidence="2" type="ORF">B0A64_08830</name>
</gene>
<dbReference type="EMBL" id="MUGS01000014">
    <property type="protein sequence ID" value="OXG06919.1"/>
    <property type="molecule type" value="Genomic_DNA"/>
</dbReference>
<feature type="transmembrane region" description="Helical" evidence="1">
    <location>
        <begin position="7"/>
        <end position="39"/>
    </location>
</feature>
<keyword evidence="1" id="KW-0812">Transmembrane</keyword>